<gene>
    <name evidence="2" type="ORF">FN961_19610</name>
</gene>
<evidence type="ECO:0000313" key="2">
    <source>
        <dbReference type="EMBL" id="TRY12671.1"/>
    </source>
</evidence>
<dbReference type="EMBL" id="VKGK01000029">
    <property type="protein sequence ID" value="TRY12671.1"/>
    <property type="molecule type" value="Genomic_DNA"/>
</dbReference>
<dbReference type="AlphaFoldDB" id="A0A553JJQ4"/>
<reference evidence="3" key="1">
    <citation type="submission" date="2019-07" db="EMBL/GenBank/DDBJ databases">
        <title>Shewanella sp. YLB-08 draft genomic sequence.</title>
        <authorList>
            <person name="Yu L."/>
        </authorList>
    </citation>
    <scope>NUCLEOTIDE SEQUENCE [LARGE SCALE GENOMIC DNA]</scope>
    <source>
        <strain evidence="3">JCM 20706</strain>
    </source>
</reference>
<keyword evidence="1" id="KW-0732">Signal</keyword>
<dbReference type="Proteomes" id="UP000318126">
    <property type="component" value="Unassembled WGS sequence"/>
</dbReference>
<dbReference type="OrthoDB" id="6270812at2"/>
<keyword evidence="3" id="KW-1185">Reference proteome</keyword>
<accession>A0A553JJQ4</accession>
<sequence>MLNLKTVFVLAFLSTATSVQADESTIDMTDLHTTISAQLSEGMEVMQQDLTEDLNALLHSEDKAETAEVTVLRAE</sequence>
<comment type="caution">
    <text evidence="2">The sequence shown here is derived from an EMBL/GenBank/DDBJ whole genome shotgun (WGS) entry which is preliminary data.</text>
</comment>
<dbReference type="RefSeq" id="WP_144041875.1">
    <property type="nucleotide sequence ID" value="NZ_BMPL01000028.1"/>
</dbReference>
<feature type="chain" id="PRO_5022076584" evidence="1">
    <location>
        <begin position="22"/>
        <end position="75"/>
    </location>
</feature>
<proteinExistence type="predicted"/>
<protein>
    <submittedName>
        <fullName evidence="2">Uncharacterized protein</fullName>
    </submittedName>
</protein>
<evidence type="ECO:0000313" key="3">
    <source>
        <dbReference type="Proteomes" id="UP000318126"/>
    </source>
</evidence>
<name>A0A553JJQ4_SHEHA</name>
<feature type="signal peptide" evidence="1">
    <location>
        <begin position="1"/>
        <end position="21"/>
    </location>
</feature>
<evidence type="ECO:0000256" key="1">
    <source>
        <dbReference type="SAM" id="SignalP"/>
    </source>
</evidence>
<organism evidence="2 3">
    <name type="scientific">Shewanella hanedai</name>
    <name type="common">Alteromonas hanedai</name>
    <dbReference type="NCBI Taxonomy" id="25"/>
    <lineage>
        <taxon>Bacteria</taxon>
        <taxon>Pseudomonadati</taxon>
        <taxon>Pseudomonadota</taxon>
        <taxon>Gammaproteobacteria</taxon>
        <taxon>Alteromonadales</taxon>
        <taxon>Shewanellaceae</taxon>
        <taxon>Shewanella</taxon>
    </lineage>
</organism>